<reference evidence="1 2" key="1">
    <citation type="journal article" date="2021" name="Elife">
        <title>Chloroplast acquisition without the gene transfer in kleptoplastic sea slugs, Plakobranchus ocellatus.</title>
        <authorList>
            <person name="Maeda T."/>
            <person name="Takahashi S."/>
            <person name="Yoshida T."/>
            <person name="Shimamura S."/>
            <person name="Takaki Y."/>
            <person name="Nagai Y."/>
            <person name="Toyoda A."/>
            <person name="Suzuki Y."/>
            <person name="Arimoto A."/>
            <person name="Ishii H."/>
            <person name="Satoh N."/>
            <person name="Nishiyama T."/>
            <person name="Hasebe M."/>
            <person name="Maruyama T."/>
            <person name="Minagawa J."/>
            <person name="Obokata J."/>
            <person name="Shigenobu S."/>
        </authorList>
    </citation>
    <scope>NUCLEOTIDE SEQUENCE [LARGE SCALE GENOMIC DNA]</scope>
</reference>
<comment type="caution">
    <text evidence="1">The sequence shown here is derived from an EMBL/GenBank/DDBJ whole genome shotgun (WGS) entry which is preliminary data.</text>
</comment>
<gene>
    <name evidence="1" type="ORF">ElyMa_005130300</name>
</gene>
<dbReference type="Gene3D" id="3.60.10.10">
    <property type="entry name" value="Endonuclease/exonuclease/phosphatase"/>
    <property type="match status" value="1"/>
</dbReference>
<name>A0AAV4JP76_9GAST</name>
<dbReference type="SUPFAM" id="SSF56219">
    <property type="entry name" value="DNase I-like"/>
    <property type="match status" value="1"/>
</dbReference>
<proteinExistence type="predicted"/>
<evidence type="ECO:0000313" key="1">
    <source>
        <dbReference type="EMBL" id="GFS23317.1"/>
    </source>
</evidence>
<protein>
    <submittedName>
        <fullName evidence="1">Craniofacial development protein 2</fullName>
    </submittedName>
</protein>
<dbReference type="EMBL" id="BMAT01010260">
    <property type="protein sequence ID" value="GFS23317.1"/>
    <property type="molecule type" value="Genomic_DNA"/>
</dbReference>
<evidence type="ECO:0000313" key="2">
    <source>
        <dbReference type="Proteomes" id="UP000762676"/>
    </source>
</evidence>
<accession>A0AAV4JP76</accession>
<keyword evidence="2" id="KW-1185">Reference proteome</keyword>
<dbReference type="AlphaFoldDB" id="A0AAV4JP76"/>
<dbReference type="Proteomes" id="UP000762676">
    <property type="component" value="Unassembled WGS sequence"/>
</dbReference>
<organism evidence="1 2">
    <name type="scientific">Elysia marginata</name>
    <dbReference type="NCBI Taxonomy" id="1093978"/>
    <lineage>
        <taxon>Eukaryota</taxon>
        <taxon>Metazoa</taxon>
        <taxon>Spiralia</taxon>
        <taxon>Lophotrochozoa</taxon>
        <taxon>Mollusca</taxon>
        <taxon>Gastropoda</taxon>
        <taxon>Heterobranchia</taxon>
        <taxon>Euthyneura</taxon>
        <taxon>Panpulmonata</taxon>
        <taxon>Sacoglossa</taxon>
        <taxon>Placobranchoidea</taxon>
        <taxon>Plakobranchidae</taxon>
        <taxon>Elysia</taxon>
    </lineage>
</organism>
<sequence length="146" mass="16611">MGYSCREDGLHRGGGATVLDKVIIKSLMDWEPVKDRVIRVRLYSKFTKTTIVQCYAPTEDSLKEDKDEFSSQLLGVLTSVPKHHILMVLGDLNSKVENNNNGFERNMGKHGLGLRNDNRHQFLNLCVENDLIIQTQENTQGYMELS</sequence>
<dbReference type="InterPro" id="IPR036691">
    <property type="entry name" value="Endo/exonu/phosph_ase_sf"/>
</dbReference>